<feature type="chain" id="PRO_5012470574" description="VWFA domain-containing protein" evidence="1">
    <location>
        <begin position="20"/>
        <end position="207"/>
    </location>
</feature>
<dbReference type="OrthoDB" id="8559878at2"/>
<keyword evidence="1" id="KW-0732">Signal</keyword>
<dbReference type="RefSeq" id="WP_096294014.1">
    <property type="nucleotide sequence ID" value="NZ_LT907782.1"/>
</dbReference>
<reference evidence="2 3" key="1">
    <citation type="submission" date="2017-08" db="EMBL/GenBank/DDBJ databases">
        <authorList>
            <person name="de Groot N.N."/>
        </authorList>
    </citation>
    <scope>NUCLEOTIDE SEQUENCE [LARGE SCALE GENOMIC DNA]</scope>
    <source>
        <strain evidence="2 3">Nm15</strain>
    </source>
</reference>
<proteinExistence type="predicted"/>
<gene>
    <name evidence="2" type="ORF">SAMN06296273_2702</name>
</gene>
<organism evidence="2 3">
    <name type="scientific">Nitrosomonas ureae</name>
    <dbReference type="NCBI Taxonomy" id="44577"/>
    <lineage>
        <taxon>Bacteria</taxon>
        <taxon>Pseudomonadati</taxon>
        <taxon>Pseudomonadota</taxon>
        <taxon>Betaproteobacteria</taxon>
        <taxon>Nitrosomonadales</taxon>
        <taxon>Nitrosomonadaceae</taxon>
        <taxon>Nitrosomonas</taxon>
    </lineage>
</organism>
<sequence length="207" mass="22578">MKKLLTCILFICAVSTADAKTLTIGIDLSASNPLLSHKNFAHVASQHVSSEINKLKDGDVVHVKTFGSRKDALNLLNPTFEISRRLKPSKVAGIVAQYIQSLPEQKEASQSSTNLIAWLEFTSEFNCAGNSQILVITDGLESSSYVDGNQLLQGKKSLPKAEVNLKGCALTFYGLGAGWMPQQVKIVRKEWERWSEQAGAAFTAIIP</sequence>
<dbReference type="Proteomes" id="UP000242498">
    <property type="component" value="Chromosome I"/>
</dbReference>
<evidence type="ECO:0008006" key="4">
    <source>
        <dbReference type="Google" id="ProtNLM"/>
    </source>
</evidence>
<dbReference type="AlphaFoldDB" id="A0A285C1A4"/>
<name>A0A285C1A4_9PROT</name>
<evidence type="ECO:0000313" key="3">
    <source>
        <dbReference type="Proteomes" id="UP000242498"/>
    </source>
</evidence>
<dbReference type="EMBL" id="LT907782">
    <property type="protein sequence ID" value="SNX61250.1"/>
    <property type="molecule type" value="Genomic_DNA"/>
</dbReference>
<protein>
    <recommendedName>
        <fullName evidence="4">VWFA domain-containing protein</fullName>
    </recommendedName>
</protein>
<accession>A0A285C1A4</accession>
<evidence type="ECO:0000313" key="2">
    <source>
        <dbReference type="EMBL" id="SNX61250.1"/>
    </source>
</evidence>
<feature type="signal peptide" evidence="1">
    <location>
        <begin position="1"/>
        <end position="19"/>
    </location>
</feature>
<evidence type="ECO:0000256" key="1">
    <source>
        <dbReference type="SAM" id="SignalP"/>
    </source>
</evidence>